<evidence type="ECO:0000313" key="2">
    <source>
        <dbReference type="Proteomes" id="UP001150217"/>
    </source>
</evidence>
<dbReference type="EMBL" id="JANVFT010000081">
    <property type="protein sequence ID" value="KAJ4473210.1"/>
    <property type="molecule type" value="Genomic_DNA"/>
</dbReference>
<gene>
    <name evidence="1" type="ORF">C8R41DRAFT_924178</name>
</gene>
<sequence>MSMSLIVGNQVASAAYDSSIYYSSISHSFLWDQCGNPCTSGTFQSLVTISTPYFAYSIPVDFFVFDDSRGFHTILGVQFWQSCDRLRCTDFISTLPLIQSNSSQPLPLYPSHAPLGPVTRPGVSGRDTLLAPSGEGLVRHSMESVYLTTQPTPIYAASSSGPIAAPLPGSNTIGSVCTPTSNDIFMSASSSMLPVDLNTRPSSLHLLRASLLRHLVTGVRCSAFAQDIIVLNRYAALHGLDLHGLVDVRSSQQAIIHHILAGQCFATKDIASAGHIHACEMFVADFDSKIEYFEAIADLLQSSKAVDLPVEKLKLMLESVCETDRYQPRDTHRQMLRGVQKYLTHVQAGSVAKEDMLPDSAPDIISGLDRFPLPVLLLYCRQHGVDICIATATVPHIREQLGRHLVKGLCYANHDLPGCRTVVNSFTLGSRTPVESYSQSDGFKSLLLRLLGHKLKSRPLKLTLDILKIPYLKSETKKQLQARLQLYVDNISSLDRSVAANIKMDQIRKEWPTLVPTSVTALF</sequence>
<protein>
    <submittedName>
        <fullName evidence="1">Uncharacterized protein</fullName>
    </submittedName>
</protein>
<keyword evidence="2" id="KW-1185">Reference proteome</keyword>
<evidence type="ECO:0000313" key="1">
    <source>
        <dbReference type="EMBL" id="KAJ4473210.1"/>
    </source>
</evidence>
<proteinExistence type="predicted"/>
<reference evidence="1" key="1">
    <citation type="submission" date="2022-08" db="EMBL/GenBank/DDBJ databases">
        <title>A Global Phylogenomic Analysis of the Shiitake Genus Lentinula.</title>
        <authorList>
            <consortium name="DOE Joint Genome Institute"/>
            <person name="Sierra-Patev S."/>
            <person name="Min B."/>
            <person name="Naranjo-Ortiz M."/>
            <person name="Looney B."/>
            <person name="Konkel Z."/>
            <person name="Slot J.C."/>
            <person name="Sakamoto Y."/>
            <person name="Steenwyk J.L."/>
            <person name="Rokas A."/>
            <person name="Carro J."/>
            <person name="Camarero S."/>
            <person name="Ferreira P."/>
            <person name="Molpeceres G."/>
            <person name="Ruiz-Duenas F.J."/>
            <person name="Serrano A."/>
            <person name="Henrissat B."/>
            <person name="Drula E."/>
            <person name="Hughes K.W."/>
            <person name="Mata J.L."/>
            <person name="Ishikawa N.K."/>
            <person name="Vargas-Isla R."/>
            <person name="Ushijima S."/>
            <person name="Smith C.A."/>
            <person name="Ahrendt S."/>
            <person name="Andreopoulos W."/>
            <person name="He G."/>
            <person name="Labutti K."/>
            <person name="Lipzen A."/>
            <person name="Ng V."/>
            <person name="Riley R."/>
            <person name="Sandor L."/>
            <person name="Barry K."/>
            <person name="Martinez A.T."/>
            <person name="Xiao Y."/>
            <person name="Gibbons J.G."/>
            <person name="Terashima K."/>
            <person name="Grigoriev I.V."/>
            <person name="Hibbett D.S."/>
        </authorList>
    </citation>
    <scope>NUCLEOTIDE SEQUENCE</scope>
    <source>
        <strain evidence="1">RHP3577 ss4</strain>
    </source>
</reference>
<name>A0ABQ8V9R8_9AGAR</name>
<comment type="caution">
    <text evidence="1">The sequence shown here is derived from an EMBL/GenBank/DDBJ whole genome shotgun (WGS) entry which is preliminary data.</text>
</comment>
<organism evidence="1 2">
    <name type="scientific">Lentinula lateritia</name>
    <dbReference type="NCBI Taxonomy" id="40482"/>
    <lineage>
        <taxon>Eukaryota</taxon>
        <taxon>Fungi</taxon>
        <taxon>Dikarya</taxon>
        <taxon>Basidiomycota</taxon>
        <taxon>Agaricomycotina</taxon>
        <taxon>Agaricomycetes</taxon>
        <taxon>Agaricomycetidae</taxon>
        <taxon>Agaricales</taxon>
        <taxon>Marasmiineae</taxon>
        <taxon>Omphalotaceae</taxon>
        <taxon>Lentinula</taxon>
    </lineage>
</organism>
<accession>A0ABQ8V9R8</accession>
<dbReference type="Proteomes" id="UP001150217">
    <property type="component" value="Unassembled WGS sequence"/>
</dbReference>